<comment type="caution">
    <text evidence="3">The sequence shown here is derived from an EMBL/GenBank/DDBJ whole genome shotgun (WGS) entry which is preliminary data.</text>
</comment>
<organism evidence="3 4">
    <name type="scientific">Chiloscyllium punctatum</name>
    <name type="common">Brownbanded bambooshark</name>
    <name type="synonym">Hemiscyllium punctatum</name>
    <dbReference type="NCBI Taxonomy" id="137246"/>
    <lineage>
        <taxon>Eukaryota</taxon>
        <taxon>Metazoa</taxon>
        <taxon>Chordata</taxon>
        <taxon>Craniata</taxon>
        <taxon>Vertebrata</taxon>
        <taxon>Chondrichthyes</taxon>
        <taxon>Elasmobranchii</taxon>
        <taxon>Galeomorphii</taxon>
        <taxon>Galeoidea</taxon>
        <taxon>Orectolobiformes</taxon>
        <taxon>Hemiscylliidae</taxon>
        <taxon>Chiloscyllium</taxon>
    </lineage>
</organism>
<feature type="transmembrane region" description="Helical" evidence="2">
    <location>
        <begin position="218"/>
        <end position="239"/>
    </location>
</feature>
<dbReference type="EMBL" id="BEZZ01003242">
    <property type="protein sequence ID" value="GCC19266.1"/>
    <property type="molecule type" value="Genomic_DNA"/>
</dbReference>
<proteinExistence type="predicted"/>
<feature type="compositionally biased region" description="Acidic residues" evidence="1">
    <location>
        <begin position="56"/>
        <end position="67"/>
    </location>
</feature>
<accession>A0A401RMD6</accession>
<feature type="transmembrane region" description="Helical" evidence="2">
    <location>
        <begin position="300"/>
        <end position="321"/>
    </location>
</feature>
<feature type="transmembrane region" description="Helical" evidence="2">
    <location>
        <begin position="193"/>
        <end position="212"/>
    </location>
</feature>
<sequence length="354" mass="39045">MIDRTPDQCSVLGFGRVNKKGGCEAGPGAAAGKGEDQIRESEYTQDKMMDQKEDISDQEDSSSDMEDPTAGNWTHDTPPQTAESAGTMQSLNADPAVPPSPKPQHLTFNPVVQERQVQLEMETVAPEPVTTPTPHFTRIAPSIPQQNPQQLTKLSIPTPPEGRKVEEKTHHMLNEATRIPVAVQVNSTMSHRYWLALYSLSLASLYLFLWSIPLREGLAWLFGLEFGSVSLGYIVAVLCDEGSFTVELKRRPTRFIMKAGLLMNGVSAVATAIGIIIYSISLLFTPAPDLVYFSTSTFSLTIALLLFTVLEMAITVIVAFYNYKSLYHFQNAYTVLHDVIAKHPSHSRGVQTAF</sequence>
<feature type="compositionally biased region" description="Basic and acidic residues" evidence="1">
    <location>
        <begin position="33"/>
        <end position="55"/>
    </location>
</feature>
<evidence type="ECO:0000313" key="3">
    <source>
        <dbReference type="EMBL" id="GCC19266.1"/>
    </source>
</evidence>
<feature type="compositionally biased region" description="Polar residues" evidence="1">
    <location>
        <begin position="71"/>
        <end position="92"/>
    </location>
</feature>
<evidence type="ECO:0000256" key="1">
    <source>
        <dbReference type="SAM" id="MobiDB-lite"/>
    </source>
</evidence>
<evidence type="ECO:0000313" key="4">
    <source>
        <dbReference type="Proteomes" id="UP000287033"/>
    </source>
</evidence>
<keyword evidence="2" id="KW-0812">Transmembrane</keyword>
<protein>
    <submittedName>
        <fullName evidence="3">Uncharacterized protein</fullName>
    </submittedName>
</protein>
<name>A0A401RMD6_CHIPU</name>
<evidence type="ECO:0000256" key="2">
    <source>
        <dbReference type="SAM" id="Phobius"/>
    </source>
</evidence>
<keyword evidence="4" id="KW-1185">Reference proteome</keyword>
<feature type="transmembrane region" description="Helical" evidence="2">
    <location>
        <begin position="260"/>
        <end position="280"/>
    </location>
</feature>
<keyword evidence="2" id="KW-0472">Membrane</keyword>
<dbReference type="AlphaFoldDB" id="A0A401RMD6"/>
<keyword evidence="2" id="KW-1133">Transmembrane helix</keyword>
<feature type="region of interest" description="Disordered" evidence="1">
    <location>
        <begin position="1"/>
        <end position="106"/>
    </location>
</feature>
<dbReference type="OrthoDB" id="10071849at2759"/>
<dbReference type="Proteomes" id="UP000287033">
    <property type="component" value="Unassembled WGS sequence"/>
</dbReference>
<gene>
    <name evidence="3" type="ORF">chiPu_0021017</name>
</gene>
<reference evidence="3 4" key="1">
    <citation type="journal article" date="2018" name="Nat. Ecol. Evol.">
        <title>Shark genomes provide insights into elasmobranch evolution and the origin of vertebrates.</title>
        <authorList>
            <person name="Hara Y"/>
            <person name="Yamaguchi K"/>
            <person name="Onimaru K"/>
            <person name="Kadota M"/>
            <person name="Koyanagi M"/>
            <person name="Keeley SD"/>
            <person name="Tatsumi K"/>
            <person name="Tanaka K"/>
            <person name="Motone F"/>
            <person name="Kageyama Y"/>
            <person name="Nozu R"/>
            <person name="Adachi N"/>
            <person name="Nishimura O"/>
            <person name="Nakagawa R"/>
            <person name="Tanegashima C"/>
            <person name="Kiyatake I"/>
            <person name="Matsumoto R"/>
            <person name="Murakumo K"/>
            <person name="Nishida K"/>
            <person name="Terakita A"/>
            <person name="Kuratani S"/>
            <person name="Sato K"/>
            <person name="Hyodo S Kuraku.S."/>
        </authorList>
    </citation>
    <scope>NUCLEOTIDE SEQUENCE [LARGE SCALE GENOMIC DNA]</scope>
</reference>